<dbReference type="GO" id="GO:0016209">
    <property type="term" value="F:antioxidant activity"/>
    <property type="evidence" value="ECO:0007669"/>
    <property type="project" value="InterPro"/>
</dbReference>
<feature type="chain" id="PRO_5012752546" evidence="6">
    <location>
        <begin position="21"/>
        <end position="212"/>
    </location>
</feature>
<dbReference type="AlphaFoldDB" id="A0A1T4R2F4"/>
<evidence type="ECO:0000256" key="3">
    <source>
        <dbReference type="ARBA" id="ARBA00023157"/>
    </source>
</evidence>
<keyword evidence="3" id="KW-1015">Disulfide bond</keyword>
<dbReference type="InterPro" id="IPR013766">
    <property type="entry name" value="Thioredoxin_domain"/>
</dbReference>
<evidence type="ECO:0000259" key="7">
    <source>
        <dbReference type="PROSITE" id="PS51352"/>
    </source>
</evidence>
<dbReference type="SUPFAM" id="SSF52833">
    <property type="entry name" value="Thioredoxin-like"/>
    <property type="match status" value="1"/>
</dbReference>
<accession>A0A1T4R2F4</accession>
<dbReference type="GO" id="GO:0016853">
    <property type="term" value="F:isomerase activity"/>
    <property type="evidence" value="ECO:0007669"/>
    <property type="project" value="UniProtKB-KW"/>
</dbReference>
<sequence length="212" mass="21899">MRCSSALLLLPCLLALVVGAGCDRAELPEDAAATPDAPLVPDGGEGADVAAPGATADAGPEDEGASQSVPTLRIATLDGGTYDLADHRGKWVVVNFWATWCAPCLKEMPELSALDAMHEHIEVVGLAYEDIEPDAMREFLADHPVVYPIAIVDTYDPPTDFDTPRGLPMTYLIAPDGTVAKKVLGPVTAKDIEDAISAGGGPAPVEGGSAPA</sequence>
<dbReference type="Proteomes" id="UP000190061">
    <property type="component" value="Unassembled WGS sequence"/>
</dbReference>
<evidence type="ECO:0000313" key="8">
    <source>
        <dbReference type="EMBL" id="SKA09788.1"/>
    </source>
</evidence>
<proteinExistence type="predicted"/>
<dbReference type="PANTHER" id="PTHR42852">
    <property type="entry name" value="THIOL:DISULFIDE INTERCHANGE PROTEIN DSBE"/>
    <property type="match status" value="1"/>
</dbReference>
<keyword evidence="6" id="KW-0732">Signal</keyword>
<protein>
    <submittedName>
        <fullName evidence="8">Thiol-disulfide isomerase or thioredoxin</fullName>
    </submittedName>
</protein>
<dbReference type="PROSITE" id="PS00194">
    <property type="entry name" value="THIOREDOXIN_1"/>
    <property type="match status" value="1"/>
</dbReference>
<evidence type="ECO:0000256" key="6">
    <source>
        <dbReference type="SAM" id="SignalP"/>
    </source>
</evidence>
<reference evidence="8 9" key="1">
    <citation type="submission" date="2017-02" db="EMBL/GenBank/DDBJ databases">
        <authorList>
            <person name="Peterson S.W."/>
        </authorList>
    </citation>
    <scope>NUCLEOTIDE SEQUENCE [LARGE SCALE GENOMIC DNA]</scope>
    <source>
        <strain evidence="8 9">DSM 21749</strain>
    </source>
</reference>
<feature type="signal peptide" evidence="6">
    <location>
        <begin position="1"/>
        <end position="20"/>
    </location>
</feature>
<evidence type="ECO:0000313" key="9">
    <source>
        <dbReference type="Proteomes" id="UP000190061"/>
    </source>
</evidence>
<feature type="domain" description="Thioredoxin" evidence="7">
    <location>
        <begin position="63"/>
        <end position="201"/>
    </location>
</feature>
<dbReference type="InterPro" id="IPR050553">
    <property type="entry name" value="Thioredoxin_ResA/DsbE_sf"/>
</dbReference>
<dbReference type="GO" id="GO:0015036">
    <property type="term" value="F:disulfide oxidoreductase activity"/>
    <property type="evidence" value="ECO:0007669"/>
    <property type="project" value="UniProtKB-ARBA"/>
</dbReference>
<keyword evidence="8" id="KW-0413">Isomerase</keyword>
<dbReference type="PANTHER" id="PTHR42852:SF6">
    <property type="entry name" value="THIOL:DISULFIDE INTERCHANGE PROTEIN DSBE"/>
    <property type="match status" value="1"/>
</dbReference>
<evidence type="ECO:0000256" key="1">
    <source>
        <dbReference type="ARBA" id="ARBA00004196"/>
    </source>
</evidence>
<evidence type="ECO:0000256" key="2">
    <source>
        <dbReference type="ARBA" id="ARBA00022748"/>
    </source>
</evidence>
<dbReference type="Pfam" id="PF00578">
    <property type="entry name" value="AhpC-TSA"/>
    <property type="match status" value="1"/>
</dbReference>
<dbReference type="PROSITE" id="PS51257">
    <property type="entry name" value="PROKAR_LIPOPROTEIN"/>
    <property type="match status" value="1"/>
</dbReference>
<dbReference type="Gene3D" id="3.40.30.10">
    <property type="entry name" value="Glutaredoxin"/>
    <property type="match status" value="1"/>
</dbReference>
<dbReference type="InterPro" id="IPR017937">
    <property type="entry name" value="Thioredoxin_CS"/>
</dbReference>
<dbReference type="GO" id="GO:0030313">
    <property type="term" value="C:cell envelope"/>
    <property type="evidence" value="ECO:0007669"/>
    <property type="project" value="UniProtKB-SubCell"/>
</dbReference>
<gene>
    <name evidence="8" type="ORF">SAMN02745674_01932</name>
</gene>
<dbReference type="CDD" id="cd02966">
    <property type="entry name" value="TlpA_like_family"/>
    <property type="match status" value="1"/>
</dbReference>
<dbReference type="RefSeq" id="WP_078758502.1">
    <property type="nucleotide sequence ID" value="NZ_FUXP01000006.1"/>
</dbReference>
<comment type="subcellular location">
    <subcellularLocation>
        <location evidence="1">Cell envelope</location>
    </subcellularLocation>
</comment>
<dbReference type="GO" id="GO:0017004">
    <property type="term" value="P:cytochrome complex assembly"/>
    <property type="evidence" value="ECO:0007669"/>
    <property type="project" value="UniProtKB-KW"/>
</dbReference>
<dbReference type="InterPro" id="IPR036249">
    <property type="entry name" value="Thioredoxin-like_sf"/>
</dbReference>
<dbReference type="STRING" id="1122188.SAMN02745674_01932"/>
<feature type="region of interest" description="Disordered" evidence="5">
    <location>
        <begin position="33"/>
        <end position="69"/>
    </location>
</feature>
<keyword evidence="2" id="KW-0201">Cytochrome c-type biogenesis</keyword>
<dbReference type="EMBL" id="FUXP01000006">
    <property type="protein sequence ID" value="SKA09788.1"/>
    <property type="molecule type" value="Genomic_DNA"/>
</dbReference>
<keyword evidence="9" id="KW-1185">Reference proteome</keyword>
<organism evidence="8 9">
    <name type="scientific">Lysobacter spongiicola DSM 21749</name>
    <dbReference type="NCBI Taxonomy" id="1122188"/>
    <lineage>
        <taxon>Bacteria</taxon>
        <taxon>Pseudomonadati</taxon>
        <taxon>Pseudomonadota</taxon>
        <taxon>Gammaproteobacteria</taxon>
        <taxon>Lysobacterales</taxon>
        <taxon>Lysobacteraceae</taxon>
        <taxon>Novilysobacter</taxon>
    </lineage>
</organism>
<dbReference type="OrthoDB" id="9796554at2"/>
<feature type="compositionally biased region" description="Low complexity" evidence="5">
    <location>
        <begin position="47"/>
        <end position="58"/>
    </location>
</feature>
<evidence type="ECO:0000256" key="5">
    <source>
        <dbReference type="SAM" id="MobiDB-lite"/>
    </source>
</evidence>
<dbReference type="PROSITE" id="PS51352">
    <property type="entry name" value="THIOREDOXIN_2"/>
    <property type="match status" value="1"/>
</dbReference>
<name>A0A1T4R2F4_9GAMM</name>
<keyword evidence="4" id="KW-0676">Redox-active center</keyword>
<dbReference type="InterPro" id="IPR000866">
    <property type="entry name" value="AhpC/TSA"/>
</dbReference>
<evidence type="ECO:0000256" key="4">
    <source>
        <dbReference type="ARBA" id="ARBA00023284"/>
    </source>
</evidence>